<dbReference type="SMART" id="SM00353">
    <property type="entry name" value="HLH"/>
    <property type="match status" value="1"/>
</dbReference>
<feature type="domain" description="BHLH" evidence="3">
    <location>
        <begin position="191"/>
        <end position="257"/>
    </location>
</feature>
<evidence type="ECO:0000313" key="4">
    <source>
        <dbReference type="EMBL" id="OIW34013.1"/>
    </source>
</evidence>
<dbReference type="SUPFAM" id="SSF47459">
    <property type="entry name" value="HLH, helix-loop-helix DNA-binding domain"/>
    <property type="match status" value="1"/>
</dbReference>
<feature type="region of interest" description="Disordered" evidence="2">
    <location>
        <begin position="218"/>
        <end position="245"/>
    </location>
</feature>
<protein>
    <recommendedName>
        <fullName evidence="3">BHLH domain-containing protein</fullName>
    </recommendedName>
</protein>
<dbReference type="InParanoid" id="A0A1J7J3H2"/>
<keyword evidence="5" id="KW-1185">Reference proteome</keyword>
<feature type="compositionally biased region" description="Low complexity" evidence="2">
    <location>
        <begin position="218"/>
        <end position="233"/>
    </location>
</feature>
<name>A0A1J7J3H2_9PEZI</name>
<dbReference type="PANTHER" id="PTHR47336">
    <property type="entry name" value="TRANSCRIPTION FACTOR HMS1-RELATED"/>
    <property type="match status" value="1"/>
</dbReference>
<dbReference type="EMBL" id="KV875094">
    <property type="protein sequence ID" value="OIW34013.1"/>
    <property type="molecule type" value="Genomic_DNA"/>
</dbReference>
<organism evidence="4 5">
    <name type="scientific">Coniochaeta ligniaria NRRL 30616</name>
    <dbReference type="NCBI Taxonomy" id="1408157"/>
    <lineage>
        <taxon>Eukaryota</taxon>
        <taxon>Fungi</taxon>
        <taxon>Dikarya</taxon>
        <taxon>Ascomycota</taxon>
        <taxon>Pezizomycotina</taxon>
        <taxon>Sordariomycetes</taxon>
        <taxon>Sordariomycetidae</taxon>
        <taxon>Coniochaetales</taxon>
        <taxon>Coniochaetaceae</taxon>
        <taxon>Coniochaeta</taxon>
    </lineage>
</organism>
<dbReference type="GO" id="GO:0046983">
    <property type="term" value="F:protein dimerization activity"/>
    <property type="evidence" value="ECO:0007669"/>
    <property type="project" value="InterPro"/>
</dbReference>
<evidence type="ECO:0000259" key="3">
    <source>
        <dbReference type="PROSITE" id="PS50888"/>
    </source>
</evidence>
<dbReference type="PROSITE" id="PS50888">
    <property type="entry name" value="BHLH"/>
    <property type="match status" value="1"/>
</dbReference>
<dbReference type="Proteomes" id="UP000182658">
    <property type="component" value="Unassembled WGS sequence"/>
</dbReference>
<proteinExistence type="predicted"/>
<feature type="region of interest" description="Disordered" evidence="2">
    <location>
        <begin position="98"/>
        <end position="205"/>
    </location>
</feature>
<evidence type="ECO:0000256" key="1">
    <source>
        <dbReference type="SAM" id="Coils"/>
    </source>
</evidence>
<reference evidence="4 5" key="1">
    <citation type="submission" date="2016-10" db="EMBL/GenBank/DDBJ databases">
        <title>Draft genome sequence of Coniochaeta ligniaria NRRL30616, a lignocellulolytic fungus for bioabatement of inhibitors in plant biomass hydrolysates.</title>
        <authorList>
            <consortium name="DOE Joint Genome Institute"/>
            <person name="Jimenez D.J."/>
            <person name="Hector R.E."/>
            <person name="Riley R."/>
            <person name="Sun H."/>
            <person name="Grigoriev I.V."/>
            <person name="Van Elsas J.D."/>
            <person name="Nichols N.N."/>
        </authorList>
    </citation>
    <scope>NUCLEOTIDE SEQUENCE [LARGE SCALE GENOMIC DNA]</scope>
    <source>
        <strain evidence="4 5">NRRL 30616</strain>
    </source>
</reference>
<dbReference type="STRING" id="1408157.A0A1J7J3H2"/>
<evidence type="ECO:0000256" key="2">
    <source>
        <dbReference type="SAM" id="MobiDB-lite"/>
    </source>
</evidence>
<feature type="compositionally biased region" description="Low complexity" evidence="2">
    <location>
        <begin position="99"/>
        <end position="159"/>
    </location>
</feature>
<dbReference type="Pfam" id="PF00010">
    <property type="entry name" value="HLH"/>
    <property type="match status" value="1"/>
</dbReference>
<dbReference type="PANTHER" id="PTHR47336:SF2">
    <property type="entry name" value="TRANSCRIPTION FACTOR HMS1-RELATED"/>
    <property type="match status" value="1"/>
</dbReference>
<dbReference type="AlphaFoldDB" id="A0A1J7J3H2"/>
<sequence length="298" mass="31153">MTQGSEMQASFGEFLPATATATTDLYAQLAFDPLSYTIWGDDTGFDDAGDNASNTMGDMASISPLATAHLGSSYGDMDTLSRPGGGEAAWAREINMDGTAGPATYSSASTTAASSAPTTTPLSASTSGTTPLSASTTSTSLPTSKTPKRSPSSTTTASPGPKPTLRSASRAPKNSTAHKRGGSSESASSRRSRASHNSVERQYRDRLNAHFESLLDALPAPSAADDQDAPGAAGERRRRRVSKGEVLDMGRRRIRDLEERRASLRGERDGLRGELERLGEVCKEEDGKGKGVEDGADG</sequence>
<evidence type="ECO:0000313" key="5">
    <source>
        <dbReference type="Proteomes" id="UP000182658"/>
    </source>
</evidence>
<dbReference type="InterPro" id="IPR036638">
    <property type="entry name" value="HLH_DNA-bd_sf"/>
</dbReference>
<accession>A0A1J7J3H2</accession>
<dbReference type="InterPro" id="IPR052099">
    <property type="entry name" value="Regulatory_TF_Diverse"/>
</dbReference>
<gene>
    <name evidence="4" type="ORF">CONLIGDRAFT_205155</name>
</gene>
<dbReference type="Gene3D" id="4.10.280.10">
    <property type="entry name" value="Helix-loop-helix DNA-binding domain"/>
    <property type="match status" value="1"/>
</dbReference>
<feature type="coiled-coil region" evidence="1">
    <location>
        <begin position="247"/>
        <end position="274"/>
    </location>
</feature>
<dbReference type="InterPro" id="IPR011598">
    <property type="entry name" value="bHLH_dom"/>
</dbReference>
<keyword evidence="1" id="KW-0175">Coiled coil</keyword>